<comment type="caution">
    <text evidence="8">The sequence shown here is derived from an EMBL/GenBank/DDBJ whole genome shotgun (WGS) entry which is preliminary data.</text>
</comment>
<keyword evidence="3 5" id="KW-0863">Zinc-finger</keyword>
<sequence>MNNFNTFLRQVVNPLLHSSEQSVSDDHRSLEYKRIYTKDAKQTLLYEGQTLPGSEIKNGEGKLYNTDNGNISYEGQFSNNKRNGFGILYDTINLGRRIIYEGEWRDDLKHGQGLYYELVGSKVIWTYDGQWQNDLRHGYGFFSGFEGIDIYEGEWRNGVRHGPGLSEDGINQQQFYCTFHADEKHGKTIVYNLIDKTQREVHYNNGVKMDDEPVQNLGTLIGNIELQDSDAINGAAQDITAAKTQEKITISAQLEVINRQTKTIQTLEAKLQIITQQEKKLKETLEEKTMCAICMENTKNCALSPCGHVLCDTCAETQSKCPFCFKSIQHKLVLYM</sequence>
<dbReference type="InterPro" id="IPR003409">
    <property type="entry name" value="MORN"/>
</dbReference>
<feature type="coiled-coil region" evidence="6">
    <location>
        <begin position="257"/>
        <end position="287"/>
    </location>
</feature>
<dbReference type="Gene3D" id="2.20.110.10">
    <property type="entry name" value="Histone H3 K4-specific methyltransferase SET7/9 N-terminal domain"/>
    <property type="match status" value="2"/>
</dbReference>
<dbReference type="PANTHER" id="PTHR43215:SF14">
    <property type="entry name" value="RADIAL SPOKE HEAD 1 HOMOLOG"/>
    <property type="match status" value="1"/>
</dbReference>
<dbReference type="Pfam" id="PF13920">
    <property type="entry name" value="zf-C3HC4_3"/>
    <property type="match status" value="1"/>
</dbReference>
<dbReference type="SMART" id="SM00184">
    <property type="entry name" value="RING"/>
    <property type="match status" value="1"/>
</dbReference>
<evidence type="ECO:0000256" key="4">
    <source>
        <dbReference type="ARBA" id="ARBA00022833"/>
    </source>
</evidence>
<dbReference type="PANTHER" id="PTHR43215">
    <property type="entry name" value="RADIAL SPOKE HEAD 1 HOMOLOG"/>
    <property type="match status" value="1"/>
</dbReference>
<dbReference type="SUPFAM" id="SSF82185">
    <property type="entry name" value="Histone H3 K4-specific methyltransferase SET7/9 N-terminal domain"/>
    <property type="match status" value="2"/>
</dbReference>
<dbReference type="EMBL" id="JAOPGA020001386">
    <property type="protein sequence ID" value="KAL0487922.1"/>
    <property type="molecule type" value="Genomic_DNA"/>
</dbReference>
<keyword evidence="2" id="KW-0677">Repeat</keyword>
<feature type="domain" description="RING-type" evidence="7">
    <location>
        <begin position="291"/>
        <end position="324"/>
    </location>
</feature>
<dbReference type="GO" id="GO:0008270">
    <property type="term" value="F:zinc ion binding"/>
    <property type="evidence" value="ECO:0007669"/>
    <property type="project" value="UniProtKB-KW"/>
</dbReference>
<keyword evidence="9" id="KW-1185">Reference proteome</keyword>
<evidence type="ECO:0000256" key="5">
    <source>
        <dbReference type="PROSITE-ProRule" id="PRU00175"/>
    </source>
</evidence>
<reference evidence="8 9" key="1">
    <citation type="submission" date="2024-03" db="EMBL/GenBank/DDBJ databases">
        <title>The Acrasis kona genome and developmental transcriptomes reveal deep origins of eukaryotic multicellular pathways.</title>
        <authorList>
            <person name="Sheikh S."/>
            <person name="Fu C.-J."/>
            <person name="Brown M.W."/>
            <person name="Baldauf S.L."/>
        </authorList>
    </citation>
    <scope>NUCLEOTIDE SEQUENCE [LARGE SCALE GENOMIC DNA]</scope>
    <source>
        <strain evidence="8 9">ATCC MYA-3509</strain>
    </source>
</reference>
<dbReference type="SUPFAM" id="SSF57850">
    <property type="entry name" value="RING/U-box"/>
    <property type="match status" value="1"/>
</dbReference>
<protein>
    <submittedName>
        <fullName evidence="8">Radial spoke head 10 protein</fullName>
    </submittedName>
</protein>
<evidence type="ECO:0000313" key="8">
    <source>
        <dbReference type="EMBL" id="KAL0487922.1"/>
    </source>
</evidence>
<keyword evidence="1" id="KW-0479">Metal-binding</keyword>
<keyword evidence="4" id="KW-0862">Zinc</keyword>
<evidence type="ECO:0000256" key="6">
    <source>
        <dbReference type="SAM" id="Coils"/>
    </source>
</evidence>
<dbReference type="PROSITE" id="PS50089">
    <property type="entry name" value="ZF_RING_2"/>
    <property type="match status" value="1"/>
</dbReference>
<dbReference type="Proteomes" id="UP001431209">
    <property type="component" value="Unassembled WGS sequence"/>
</dbReference>
<dbReference type="InterPro" id="IPR013083">
    <property type="entry name" value="Znf_RING/FYVE/PHD"/>
</dbReference>
<dbReference type="Gene3D" id="3.30.40.10">
    <property type="entry name" value="Zinc/RING finger domain, C3HC4 (zinc finger)"/>
    <property type="match status" value="1"/>
</dbReference>
<accession>A0AAW2ZDC1</accession>
<evidence type="ECO:0000259" key="7">
    <source>
        <dbReference type="PROSITE" id="PS50089"/>
    </source>
</evidence>
<dbReference type="AlphaFoldDB" id="A0AAW2ZDC1"/>
<evidence type="ECO:0000313" key="9">
    <source>
        <dbReference type="Proteomes" id="UP001431209"/>
    </source>
</evidence>
<evidence type="ECO:0000256" key="1">
    <source>
        <dbReference type="ARBA" id="ARBA00022723"/>
    </source>
</evidence>
<dbReference type="InterPro" id="IPR017907">
    <property type="entry name" value="Znf_RING_CS"/>
</dbReference>
<dbReference type="Pfam" id="PF02493">
    <property type="entry name" value="MORN"/>
    <property type="match status" value="4"/>
</dbReference>
<evidence type="ECO:0000256" key="3">
    <source>
        <dbReference type="ARBA" id="ARBA00022771"/>
    </source>
</evidence>
<proteinExistence type="predicted"/>
<dbReference type="PROSITE" id="PS00518">
    <property type="entry name" value="ZF_RING_1"/>
    <property type="match status" value="1"/>
</dbReference>
<gene>
    <name evidence="8" type="ORF">AKO1_015193</name>
</gene>
<organism evidence="8 9">
    <name type="scientific">Acrasis kona</name>
    <dbReference type="NCBI Taxonomy" id="1008807"/>
    <lineage>
        <taxon>Eukaryota</taxon>
        <taxon>Discoba</taxon>
        <taxon>Heterolobosea</taxon>
        <taxon>Tetramitia</taxon>
        <taxon>Eutetramitia</taxon>
        <taxon>Acrasidae</taxon>
        <taxon>Acrasis</taxon>
    </lineage>
</organism>
<name>A0AAW2ZDC1_9EUKA</name>
<dbReference type="SMART" id="SM00698">
    <property type="entry name" value="MORN"/>
    <property type="match status" value="4"/>
</dbReference>
<dbReference type="InterPro" id="IPR001841">
    <property type="entry name" value="Znf_RING"/>
</dbReference>
<keyword evidence="6" id="KW-0175">Coiled coil</keyword>
<evidence type="ECO:0000256" key="2">
    <source>
        <dbReference type="ARBA" id="ARBA00022737"/>
    </source>
</evidence>